<proteinExistence type="predicted"/>
<gene>
    <name evidence="2" type="ORF">GCM10009759_37020</name>
</gene>
<comment type="caution">
    <text evidence="2">The sequence shown here is derived from an EMBL/GenBank/DDBJ whole genome shotgun (WGS) entry which is preliminary data.</text>
</comment>
<dbReference type="EMBL" id="BAAANS010000024">
    <property type="protein sequence ID" value="GAA2102472.1"/>
    <property type="molecule type" value="Genomic_DNA"/>
</dbReference>
<evidence type="ECO:0000313" key="2">
    <source>
        <dbReference type="EMBL" id="GAA2102472.1"/>
    </source>
</evidence>
<feature type="region of interest" description="Disordered" evidence="1">
    <location>
        <begin position="1"/>
        <end position="42"/>
    </location>
</feature>
<keyword evidence="3" id="KW-1185">Reference proteome</keyword>
<feature type="compositionally biased region" description="Low complexity" evidence="1">
    <location>
        <begin position="17"/>
        <end position="26"/>
    </location>
</feature>
<reference evidence="2 3" key="1">
    <citation type="journal article" date="2019" name="Int. J. Syst. Evol. Microbiol.">
        <title>The Global Catalogue of Microorganisms (GCM) 10K type strain sequencing project: providing services to taxonomists for standard genome sequencing and annotation.</title>
        <authorList>
            <consortium name="The Broad Institute Genomics Platform"/>
            <consortium name="The Broad Institute Genome Sequencing Center for Infectious Disease"/>
            <person name="Wu L."/>
            <person name="Ma J."/>
        </authorList>
    </citation>
    <scope>NUCLEOTIDE SEQUENCE [LARGE SCALE GENOMIC DNA]</scope>
    <source>
        <strain evidence="2 3">JCM 14559</strain>
    </source>
</reference>
<accession>A0ABN2X0W9</accession>
<name>A0ABN2X0W9_9ACTN</name>
<evidence type="ECO:0008006" key="4">
    <source>
        <dbReference type="Google" id="ProtNLM"/>
    </source>
</evidence>
<protein>
    <recommendedName>
        <fullName evidence="4">SUKH-3 immunity protein of toxin-antitoxin system</fullName>
    </recommendedName>
</protein>
<evidence type="ECO:0000256" key="1">
    <source>
        <dbReference type="SAM" id="MobiDB-lite"/>
    </source>
</evidence>
<dbReference type="Proteomes" id="UP001500897">
    <property type="component" value="Unassembled WGS sequence"/>
</dbReference>
<sequence length="148" mass="15304">MTTGGERGERGEPGRGPKPAAGATARSVASGMDFTSGGTDGPRLDAAALERIGLGDNVWGFLPGAADARSAAEAFYRAGWRVRRSASDEYQVECAYAELTLAPGAPVSFGGFVDPERTAELTAALERTGPASDVEFADAPPAVDVIEW</sequence>
<evidence type="ECO:0000313" key="3">
    <source>
        <dbReference type="Proteomes" id="UP001500897"/>
    </source>
</evidence>
<organism evidence="2 3">
    <name type="scientific">Kitasatospora saccharophila</name>
    <dbReference type="NCBI Taxonomy" id="407973"/>
    <lineage>
        <taxon>Bacteria</taxon>
        <taxon>Bacillati</taxon>
        <taxon>Actinomycetota</taxon>
        <taxon>Actinomycetes</taxon>
        <taxon>Kitasatosporales</taxon>
        <taxon>Streptomycetaceae</taxon>
        <taxon>Kitasatospora</taxon>
    </lineage>
</organism>
<feature type="compositionally biased region" description="Basic and acidic residues" evidence="1">
    <location>
        <begin position="1"/>
        <end position="15"/>
    </location>
</feature>